<dbReference type="GO" id="GO:0015288">
    <property type="term" value="F:porin activity"/>
    <property type="evidence" value="ECO:0007669"/>
    <property type="project" value="InterPro"/>
</dbReference>
<organism evidence="1 2">
    <name type="scientific">Salmonella enterica subsp. salamae</name>
    <dbReference type="NCBI Taxonomy" id="59202"/>
    <lineage>
        <taxon>Bacteria</taxon>
        <taxon>Pseudomonadati</taxon>
        <taxon>Pseudomonadota</taxon>
        <taxon>Gammaproteobacteria</taxon>
        <taxon>Enterobacterales</taxon>
        <taxon>Enterobacteriaceae</taxon>
        <taxon>Salmonella</taxon>
    </lineage>
</organism>
<dbReference type="Proteomes" id="UP000267858">
    <property type="component" value="Chromosome"/>
</dbReference>
<dbReference type="Pfam" id="PF00267">
    <property type="entry name" value="Porin_1"/>
    <property type="match status" value="1"/>
</dbReference>
<dbReference type="SUPFAM" id="SSF56935">
    <property type="entry name" value="Porins"/>
    <property type="match status" value="1"/>
</dbReference>
<dbReference type="EMBL" id="LR134141">
    <property type="protein sequence ID" value="VEA03195.1"/>
    <property type="molecule type" value="Genomic_DNA"/>
</dbReference>
<name>A0A6D2G9D2_SALER</name>
<reference evidence="1 2" key="1">
    <citation type="submission" date="2018-12" db="EMBL/GenBank/DDBJ databases">
        <authorList>
            <consortium name="Pathogen Informatics"/>
        </authorList>
    </citation>
    <scope>NUCLEOTIDE SEQUENCE [LARGE SCALE GENOMIC DNA]</scope>
    <source>
        <strain evidence="1 2">NCTC5773</strain>
    </source>
</reference>
<gene>
    <name evidence="1" type="primary">ompN_2</name>
    <name evidence="1" type="ORF">NCTC5773_02559</name>
</gene>
<sequence>MVVTMACYTTLVHGLTYCLNFGNDSYEASDNFMTGRANGVLTYRNNDFFGLVDGLNFALQYQGKNDGLSKEGDPFK</sequence>
<dbReference type="InterPro" id="IPR001702">
    <property type="entry name" value="Porin_Gram-ve"/>
</dbReference>
<evidence type="ECO:0000313" key="2">
    <source>
        <dbReference type="Proteomes" id="UP000267858"/>
    </source>
</evidence>
<dbReference type="InterPro" id="IPR023614">
    <property type="entry name" value="Porin_dom_sf"/>
</dbReference>
<proteinExistence type="predicted"/>
<dbReference type="GO" id="GO:0034220">
    <property type="term" value="P:monoatomic ion transmembrane transport"/>
    <property type="evidence" value="ECO:0007669"/>
    <property type="project" value="InterPro"/>
</dbReference>
<protein>
    <submittedName>
        <fullName evidence="1">Outer membrane protein</fullName>
    </submittedName>
</protein>
<dbReference type="GO" id="GO:0009279">
    <property type="term" value="C:cell outer membrane"/>
    <property type="evidence" value="ECO:0007669"/>
    <property type="project" value="InterPro"/>
</dbReference>
<evidence type="ECO:0000313" key="1">
    <source>
        <dbReference type="EMBL" id="VEA03195.1"/>
    </source>
</evidence>
<dbReference type="Gene3D" id="2.40.160.10">
    <property type="entry name" value="Porin"/>
    <property type="match status" value="1"/>
</dbReference>
<accession>A0A6D2G9D2</accession>
<dbReference type="AlphaFoldDB" id="A0A6D2G9D2"/>